<proteinExistence type="predicted"/>
<gene>
    <name evidence="4" type="primary">LOC101506995</name>
</gene>
<dbReference type="SUPFAM" id="SSF101447">
    <property type="entry name" value="Formin homology 2 domain (FH2 domain)"/>
    <property type="match status" value="1"/>
</dbReference>
<dbReference type="PaxDb" id="3827-XP_004486256.1"/>
<protein>
    <submittedName>
        <fullName evidence="4">Uncharacterized protein LOC101506995</fullName>
    </submittedName>
</protein>
<keyword evidence="3" id="KW-1185">Reference proteome</keyword>
<dbReference type="GeneID" id="101506995"/>
<accession>A0A1S2XAF6</accession>
<feature type="domain" description="DUF7086" evidence="2">
    <location>
        <begin position="74"/>
        <end position="206"/>
    </location>
</feature>
<dbReference type="KEGG" id="cam:101506995"/>
<dbReference type="PANTHER" id="PTHR34272:SF1">
    <property type="entry name" value="EXPRESSED PROTEIN"/>
    <property type="match status" value="1"/>
</dbReference>
<evidence type="ECO:0000313" key="4">
    <source>
        <dbReference type="RefSeq" id="XP_004486256.1"/>
    </source>
</evidence>
<feature type="compositionally biased region" description="Pro residues" evidence="1">
    <location>
        <begin position="16"/>
        <end position="42"/>
    </location>
</feature>
<dbReference type="Proteomes" id="UP000087171">
    <property type="component" value="Chromosome Ca1"/>
</dbReference>
<dbReference type="Pfam" id="PF23324">
    <property type="entry name" value="DUF7086"/>
    <property type="match status" value="1"/>
</dbReference>
<name>A0A1S2XAF6_CICAR</name>
<dbReference type="STRING" id="3827.A0A1S2XAF6"/>
<dbReference type="eggNOG" id="ENOG502RK6X">
    <property type="taxonomic scope" value="Eukaryota"/>
</dbReference>
<dbReference type="InterPro" id="IPR055513">
    <property type="entry name" value="DUF7086"/>
</dbReference>
<sequence>MNNTDHLTPFQRMFLPQPPPPPPPSQPPPPPSPPPPPPPPEAGPSRRPRNKESKVIPISFIWAKDRKVSLHRFNHLVQNGITNISGEFVCKKCNYKFGMTFDLREKFTELWKYIARYKHTMHDRAPPVWLNPTLPQCAQCNQVDDVIPYFPEKKRDTNWLFLLLGQLLGCCSHSQLKYICKHTKNHRTGAKDRLLYLSYLALCKQLDPNGPFHIF</sequence>
<feature type="region of interest" description="Disordered" evidence="1">
    <location>
        <begin position="1"/>
        <end position="50"/>
    </location>
</feature>
<dbReference type="RefSeq" id="XP_004486256.1">
    <property type="nucleotide sequence ID" value="XM_004486199.3"/>
</dbReference>
<reference evidence="4" key="2">
    <citation type="submission" date="2025-08" db="UniProtKB">
        <authorList>
            <consortium name="RefSeq"/>
        </authorList>
    </citation>
    <scope>IDENTIFICATION</scope>
    <source>
        <tissue evidence="4">Etiolated seedlings</tissue>
    </source>
</reference>
<evidence type="ECO:0000313" key="3">
    <source>
        <dbReference type="Proteomes" id="UP000087171"/>
    </source>
</evidence>
<reference evidence="3" key="1">
    <citation type="journal article" date="2013" name="Nat. Biotechnol.">
        <title>Draft genome sequence of chickpea (Cicer arietinum) provides a resource for trait improvement.</title>
        <authorList>
            <person name="Varshney R.K."/>
            <person name="Song C."/>
            <person name="Saxena R.K."/>
            <person name="Azam S."/>
            <person name="Yu S."/>
            <person name="Sharpe A.G."/>
            <person name="Cannon S."/>
            <person name="Baek J."/>
            <person name="Rosen B.D."/>
            <person name="Tar'an B."/>
            <person name="Millan T."/>
            <person name="Zhang X."/>
            <person name="Ramsay L.D."/>
            <person name="Iwata A."/>
            <person name="Wang Y."/>
            <person name="Nelson W."/>
            <person name="Farmer A.D."/>
            <person name="Gaur P.M."/>
            <person name="Soderlund C."/>
            <person name="Penmetsa R.V."/>
            <person name="Xu C."/>
            <person name="Bharti A.K."/>
            <person name="He W."/>
            <person name="Winter P."/>
            <person name="Zhao S."/>
            <person name="Hane J.K."/>
            <person name="Carrasquilla-Garcia N."/>
            <person name="Condie J.A."/>
            <person name="Upadhyaya H.D."/>
            <person name="Luo M.C."/>
            <person name="Thudi M."/>
            <person name="Gowda C.L."/>
            <person name="Singh N.P."/>
            <person name="Lichtenzveig J."/>
            <person name="Gali K.K."/>
            <person name="Rubio J."/>
            <person name="Nadarajan N."/>
            <person name="Dolezel J."/>
            <person name="Bansal K.C."/>
            <person name="Xu X."/>
            <person name="Edwards D."/>
            <person name="Zhang G."/>
            <person name="Kahl G."/>
            <person name="Gil J."/>
            <person name="Singh K.B."/>
            <person name="Datta S.K."/>
            <person name="Jackson S.A."/>
            <person name="Wang J."/>
            <person name="Cook D.R."/>
        </authorList>
    </citation>
    <scope>NUCLEOTIDE SEQUENCE [LARGE SCALE GENOMIC DNA]</scope>
    <source>
        <strain evidence="3">cv. CDC Frontier</strain>
    </source>
</reference>
<evidence type="ECO:0000259" key="2">
    <source>
        <dbReference type="Pfam" id="PF23324"/>
    </source>
</evidence>
<organism evidence="3 4">
    <name type="scientific">Cicer arietinum</name>
    <name type="common">Chickpea</name>
    <name type="synonym">Garbanzo</name>
    <dbReference type="NCBI Taxonomy" id="3827"/>
    <lineage>
        <taxon>Eukaryota</taxon>
        <taxon>Viridiplantae</taxon>
        <taxon>Streptophyta</taxon>
        <taxon>Embryophyta</taxon>
        <taxon>Tracheophyta</taxon>
        <taxon>Spermatophyta</taxon>
        <taxon>Magnoliopsida</taxon>
        <taxon>eudicotyledons</taxon>
        <taxon>Gunneridae</taxon>
        <taxon>Pentapetalae</taxon>
        <taxon>rosids</taxon>
        <taxon>fabids</taxon>
        <taxon>Fabales</taxon>
        <taxon>Fabaceae</taxon>
        <taxon>Papilionoideae</taxon>
        <taxon>50 kb inversion clade</taxon>
        <taxon>NPAAA clade</taxon>
        <taxon>Hologalegina</taxon>
        <taxon>IRL clade</taxon>
        <taxon>Cicereae</taxon>
        <taxon>Cicer</taxon>
    </lineage>
</organism>
<evidence type="ECO:0000256" key="1">
    <source>
        <dbReference type="SAM" id="MobiDB-lite"/>
    </source>
</evidence>
<dbReference type="PANTHER" id="PTHR34272">
    <property type="entry name" value="EXPRESSED PROTEIN"/>
    <property type="match status" value="1"/>
</dbReference>
<dbReference type="OrthoDB" id="1900495at2759"/>
<dbReference type="AlphaFoldDB" id="A0A1S2XAF6"/>